<dbReference type="EMBL" id="QXGD01000052">
    <property type="protein sequence ID" value="KAE9256016.1"/>
    <property type="molecule type" value="Genomic_DNA"/>
</dbReference>
<keyword evidence="1" id="KW-0812">Transmembrane</keyword>
<comment type="caution">
    <text evidence="3">The sequence shown here is derived from an EMBL/GenBank/DDBJ whole genome shotgun (WGS) entry which is preliminary data.</text>
</comment>
<keyword evidence="1" id="KW-0472">Membrane</keyword>
<evidence type="ECO:0000313" key="3">
    <source>
        <dbReference type="EMBL" id="KAE9256016.1"/>
    </source>
</evidence>
<dbReference type="Proteomes" id="UP000440367">
    <property type="component" value="Unassembled WGS sequence"/>
</dbReference>
<feature type="transmembrane region" description="Helical" evidence="1">
    <location>
        <begin position="1104"/>
        <end position="1123"/>
    </location>
</feature>
<reference evidence="3 4" key="1">
    <citation type="submission" date="2018-08" db="EMBL/GenBank/DDBJ databases">
        <title>Genomic investigation of the strawberry pathogen Phytophthora fragariae indicates pathogenicity is determined by transcriptional variation in three key races.</title>
        <authorList>
            <person name="Adams T.M."/>
            <person name="Armitage A.D."/>
            <person name="Sobczyk M.K."/>
            <person name="Bates H.J."/>
            <person name="Dunwell J.M."/>
            <person name="Nellist C.F."/>
            <person name="Harrison R.J."/>
        </authorList>
    </citation>
    <scope>NUCLEOTIDE SEQUENCE [LARGE SCALE GENOMIC DNA]</scope>
    <source>
        <strain evidence="3 4">BC-1</strain>
    </source>
</reference>
<feature type="transmembrane region" description="Helical" evidence="1">
    <location>
        <begin position="891"/>
        <end position="911"/>
    </location>
</feature>
<organism evidence="3 4">
    <name type="scientific">Phytophthora fragariae</name>
    <dbReference type="NCBI Taxonomy" id="53985"/>
    <lineage>
        <taxon>Eukaryota</taxon>
        <taxon>Sar</taxon>
        <taxon>Stramenopiles</taxon>
        <taxon>Oomycota</taxon>
        <taxon>Peronosporomycetes</taxon>
        <taxon>Peronosporales</taxon>
        <taxon>Peronosporaceae</taxon>
        <taxon>Phytophthora</taxon>
    </lineage>
</organism>
<evidence type="ECO:0000259" key="2">
    <source>
        <dbReference type="Pfam" id="PF06011"/>
    </source>
</evidence>
<proteinExistence type="predicted"/>
<feature type="transmembrane region" description="Helical" evidence="1">
    <location>
        <begin position="1135"/>
        <end position="1156"/>
    </location>
</feature>
<dbReference type="InterPro" id="IPR010308">
    <property type="entry name" value="TRP_C"/>
</dbReference>
<dbReference type="PANTHER" id="PTHR11319:SF35">
    <property type="entry name" value="OUTER MEMBRANE PROTEIN PMPC-RELATED"/>
    <property type="match status" value="1"/>
</dbReference>
<dbReference type="PANTHER" id="PTHR11319">
    <property type="entry name" value="G PROTEIN-COUPLED RECEPTOR-RELATED"/>
    <property type="match status" value="1"/>
</dbReference>
<sequence length="1268" mass="140668">MLSSILLVVENHVDDSDTGSGGGLYADAESDITADTWLFLSNDATIGGAICGVAASKISLLESDLTRDVQVFFSKRWQELFLDLVGFTYVEGLAKYIVGVQRGGLVYLSDKDSVLELLSASVTYGSADAGGGIYLTDSAFLYGDYTKIGHNSAIERGGGLCVSNSAQASFDYVEVIFSECSTSGGGVFVETSAVVTARNSHISNNFADDSGGGIYIDTGDQNVVNLTDSYVESNMAHGEGCGVYVGREADFAGFRSHFVGNGGVTSSGKNEGGGAISTVDGSVELTDCTLANNTALVGGAIHVDRGGSAEVINSLFAGNTADEIGGAIAAEVAGQFHATHQTSFQNNQAPLGGAIYKQGICERCPRNTYSLEGIECFDCPPGARCNMTVRRATQLIGEELGTVSPRTEEGYYLFSAPASKRTTSCLKPTQWKKDDPCKPLALENPAANVSEVIYNCSNLNDFNVYWPAERLFSCLSGNSFYTCDISSACEADVSLQTLTLASSVNNASCASGYDLAICSVCAKGFKRAQDNSCLPCEKANQEVRASVRWQNFVIPVMMAIAFVAGIYGVRVYLRDLTEIGLLSKAEADRRLKPPNPKKGENLALRASMSYRRHSMAVMGRADRVKDKIKGILKKYQNRNAKMLFGIDVSPPARTFPVTPSKFKIFIGFFQIFGNFQSSFVVKWSSNIQSFMSFSQKFNLDLVAIAGIDCVVTKTFYFDFTVTVCLVVIVLTVITAYFYAGMRSYRTKLQLIPRNCLRCGLPVFEGEVIRNDDESFNPLLLLQSWWRTHNFYKHGTSASAEEKTKGGSENDSTVALSTVKESRSLKRKFGMSQVRTPYLGLFRSQHANCPVKRHVLSGAMLDRTIRSNLRVWQARVKLRMNYLTYRNKCLKLYCWMALFLYPSVSKTILAVYNCQEVGDTYYLVADRRLVCYNGEWALFGIIATIGVVVWVVGIPFFFGLLIWLAQDRGVAARLRLLKKPQMRVQRQKWLKEVEEQQIADGRFVRNMDNNEVQDEELAKYMKRKNLTDSTVQARLGFIYAEYSNDYWWFEVVDLSRKLFLSGVIVFVENGSVEQVLLALAVCLVTMWFLLYFQPYEGYSDNLIASITQLQLFFTLWLGVMITLNNLNTESLINVDLLSIVLVGTCIAVTAFGLSMIVGEGLTESRRIYTETVAQRKKQLKGEIRKRWIKAFNYAAYEAQMLRYDSRFNFPDFSVSAKLEALRRAKLIDEGDPEFASIMPKIEEDVEVSSLDLRLPEMEHANSRQRRRQQ</sequence>
<evidence type="ECO:0000256" key="1">
    <source>
        <dbReference type="SAM" id="Phobius"/>
    </source>
</evidence>
<dbReference type="AlphaFoldDB" id="A0A6A4AE78"/>
<gene>
    <name evidence="3" type="ORF">PF002_g2065</name>
</gene>
<feature type="transmembrane region" description="Helical" evidence="1">
    <location>
        <begin position="662"/>
        <end position="681"/>
    </location>
</feature>
<dbReference type="InterPro" id="IPR011050">
    <property type="entry name" value="Pectin_lyase_fold/virulence"/>
</dbReference>
<protein>
    <recommendedName>
        <fullName evidence="2">TRP C-terminal domain-containing protein</fullName>
    </recommendedName>
</protein>
<name>A0A6A4AE78_9STRA</name>
<feature type="domain" description="TRP C-terminal" evidence="2">
    <location>
        <begin position="1026"/>
        <end position="1126"/>
    </location>
</feature>
<keyword evidence="1" id="KW-1133">Transmembrane helix</keyword>
<dbReference type="Pfam" id="PF06011">
    <property type="entry name" value="TRP"/>
    <property type="match status" value="1"/>
</dbReference>
<accession>A0A6A4AE78</accession>
<dbReference type="SUPFAM" id="SSF51126">
    <property type="entry name" value="Pectin lyase-like"/>
    <property type="match status" value="1"/>
</dbReference>
<feature type="transmembrane region" description="Helical" evidence="1">
    <location>
        <begin position="552"/>
        <end position="573"/>
    </location>
</feature>
<feature type="transmembrane region" description="Helical" evidence="1">
    <location>
        <begin position="935"/>
        <end position="964"/>
    </location>
</feature>
<feature type="transmembrane region" description="Helical" evidence="1">
    <location>
        <begin position="719"/>
        <end position="739"/>
    </location>
</feature>
<feature type="transmembrane region" description="Helical" evidence="1">
    <location>
        <begin position="1074"/>
        <end position="1092"/>
    </location>
</feature>
<evidence type="ECO:0000313" key="4">
    <source>
        <dbReference type="Proteomes" id="UP000440367"/>
    </source>
</evidence>